<protein>
    <recommendedName>
        <fullName evidence="3">Ecotin</fullName>
    </recommendedName>
</protein>
<gene>
    <name evidence="1" type="ORF">HMPREF0204_10876</name>
</gene>
<accession>A0ABN0AV71</accession>
<evidence type="ECO:0000313" key="2">
    <source>
        <dbReference type="Proteomes" id="UP000002969"/>
    </source>
</evidence>
<proteinExistence type="predicted"/>
<comment type="caution">
    <text evidence="1">The sequence shown here is derived from an EMBL/GenBank/DDBJ whole genome shotgun (WGS) entry which is preliminary data.</text>
</comment>
<evidence type="ECO:0008006" key="3">
    <source>
        <dbReference type="Google" id="ProtNLM"/>
    </source>
</evidence>
<organism evidence="1 2">
    <name type="scientific">Chryseobacterium gleum ATCC 35910</name>
    <dbReference type="NCBI Taxonomy" id="525257"/>
    <lineage>
        <taxon>Bacteria</taxon>
        <taxon>Pseudomonadati</taxon>
        <taxon>Bacteroidota</taxon>
        <taxon>Flavobacteriia</taxon>
        <taxon>Flavobacteriales</taxon>
        <taxon>Weeksellaceae</taxon>
        <taxon>Chryseobacterium group</taxon>
        <taxon>Chryseobacterium</taxon>
    </lineage>
</organism>
<reference evidence="1" key="1">
    <citation type="submission" date="2010-06" db="EMBL/GenBank/DDBJ databases">
        <authorList>
            <person name="Muzny D."/>
            <person name="Qin X."/>
            <person name="Buhay C."/>
            <person name="Dugan-Rocha S."/>
            <person name="Ding Y."/>
            <person name="Chen G."/>
            <person name="Hawes A."/>
            <person name="Holder M."/>
            <person name="Jhangiani S."/>
            <person name="Johnson A."/>
            <person name="Khan Z."/>
            <person name="Li Z."/>
            <person name="Liu W."/>
            <person name="Liu X."/>
            <person name="Perez L."/>
            <person name="Shen H."/>
            <person name="Wang Q."/>
            <person name="Watt J."/>
            <person name="Xi L."/>
            <person name="Xin Y."/>
            <person name="Zhou J."/>
            <person name="Deng J."/>
            <person name="Jiang H."/>
            <person name="Liu Y."/>
            <person name="Qu J."/>
            <person name="Song X.-Z."/>
            <person name="Zhang L."/>
            <person name="Villasana D."/>
            <person name="Johnson A."/>
            <person name="Liu J."/>
            <person name="Liyanage D."/>
            <person name="Lorensuhewa L."/>
            <person name="Robinson T."/>
            <person name="Song A."/>
            <person name="Song B.-B."/>
            <person name="Dinh H."/>
            <person name="Thornton R."/>
            <person name="Coyle M."/>
            <person name="Francisco L."/>
            <person name="Jackson L."/>
            <person name="Javaid M."/>
            <person name="Korchina V."/>
            <person name="Kovar C."/>
            <person name="Mata R."/>
            <person name="Mathew T."/>
            <person name="Ngo R."/>
            <person name="Nguyen L."/>
            <person name="Nguyen N."/>
            <person name="Okwuonu G."/>
            <person name="Ongeri F."/>
            <person name="Pham C."/>
            <person name="Simmons D."/>
            <person name="Wilczek-Boney K."/>
            <person name="Hale W."/>
            <person name="Jakkamsetti A."/>
            <person name="Pham P."/>
            <person name="Ruth R."/>
            <person name="San Lucas F."/>
            <person name="Warren J."/>
            <person name="Zhang J."/>
            <person name="Zhao Z."/>
            <person name="Zhou C."/>
            <person name="Zhu D."/>
            <person name="Lee S."/>
            <person name="Bess C."/>
            <person name="Blankenburg K."/>
            <person name="Forbes L."/>
            <person name="Fu Q."/>
            <person name="Gubbala S."/>
            <person name="Hirani K."/>
            <person name="Jayaseelan J.C."/>
            <person name="Lara F."/>
            <person name="Munidasa M."/>
            <person name="Palculict T."/>
            <person name="Patil S."/>
            <person name="Pu L.-L."/>
            <person name="Saada N."/>
            <person name="Tang L."/>
            <person name="Weissenberger G."/>
            <person name="Zhu Y."/>
            <person name="Hemphill L."/>
            <person name="Shang Y."/>
            <person name="Youmans B."/>
            <person name="Ayvaz T."/>
            <person name="Ross M."/>
            <person name="Santibanez J."/>
            <person name="Aqrawi P."/>
            <person name="Gross S."/>
            <person name="Joshi V."/>
            <person name="Fowler G."/>
            <person name="Nazareth L."/>
            <person name="Reid J."/>
            <person name="Worley K."/>
            <person name="Petrosino J."/>
            <person name="Highlander S."/>
            <person name="Gibbs R."/>
        </authorList>
    </citation>
    <scope>NUCLEOTIDE SEQUENCE [LARGE SCALE GENOMIC DNA]</scope>
    <source>
        <strain evidence="1">ATCC 35910</strain>
    </source>
</reference>
<dbReference type="EMBL" id="ACKQ02000003">
    <property type="protein sequence ID" value="EFK37030.1"/>
    <property type="molecule type" value="Genomic_DNA"/>
</dbReference>
<keyword evidence="2" id="KW-1185">Reference proteome</keyword>
<dbReference type="Proteomes" id="UP000002969">
    <property type="component" value="Unassembled WGS sequence"/>
</dbReference>
<name>A0ABN0AV71_CHRGE</name>
<sequence>MKNKKLHELSKKITQNKLLGADAHSIRTITGGNVSLELLPNECGLENECWGYGGTAGDCSKNECWYFMTKEN</sequence>
<evidence type="ECO:0000313" key="1">
    <source>
        <dbReference type="EMBL" id="EFK37030.1"/>
    </source>
</evidence>